<evidence type="ECO:0000313" key="2">
    <source>
        <dbReference type="Proteomes" id="UP001519343"/>
    </source>
</evidence>
<reference evidence="1 2" key="1">
    <citation type="submission" date="2021-03" db="EMBL/GenBank/DDBJ databases">
        <title>Genomic Encyclopedia of Type Strains, Phase IV (KMG-IV): sequencing the most valuable type-strain genomes for metagenomic binning, comparative biology and taxonomic classification.</title>
        <authorList>
            <person name="Goeker M."/>
        </authorList>
    </citation>
    <scope>NUCLEOTIDE SEQUENCE [LARGE SCALE GENOMIC DNA]</scope>
    <source>
        <strain evidence="1 2">DSM 24738</strain>
    </source>
</reference>
<sequence length="64" mass="7580">MRMKSLQYLLSLTEARQFDVKQMLSELGNDPTVDQRVLEFQEELDTIQHTLSDIKLQIRKGRED</sequence>
<dbReference type="RefSeq" id="WP_209809023.1">
    <property type="nucleotide sequence ID" value="NZ_JAGGKT010000002.1"/>
</dbReference>
<dbReference type="EMBL" id="JAGGKT010000002">
    <property type="protein sequence ID" value="MBP1930909.1"/>
    <property type="molecule type" value="Genomic_DNA"/>
</dbReference>
<protein>
    <submittedName>
        <fullName evidence="1">Uncharacterized protein</fullName>
    </submittedName>
</protein>
<name>A0ABS4GKZ0_9BACL</name>
<gene>
    <name evidence="1" type="ORF">J2Z37_000906</name>
</gene>
<dbReference type="Proteomes" id="UP001519343">
    <property type="component" value="Unassembled WGS sequence"/>
</dbReference>
<comment type="caution">
    <text evidence="1">The sequence shown here is derived from an EMBL/GenBank/DDBJ whole genome shotgun (WGS) entry which is preliminary data.</text>
</comment>
<organism evidence="1 2">
    <name type="scientific">Ammoniphilus resinae</name>
    <dbReference type="NCBI Taxonomy" id="861532"/>
    <lineage>
        <taxon>Bacteria</taxon>
        <taxon>Bacillati</taxon>
        <taxon>Bacillota</taxon>
        <taxon>Bacilli</taxon>
        <taxon>Bacillales</taxon>
        <taxon>Paenibacillaceae</taxon>
        <taxon>Aneurinibacillus group</taxon>
        <taxon>Ammoniphilus</taxon>
    </lineage>
</organism>
<keyword evidence="2" id="KW-1185">Reference proteome</keyword>
<proteinExistence type="predicted"/>
<accession>A0ABS4GKZ0</accession>
<evidence type="ECO:0000313" key="1">
    <source>
        <dbReference type="EMBL" id="MBP1930909.1"/>
    </source>
</evidence>